<reference evidence="4" key="1">
    <citation type="submission" date="2018-05" db="EMBL/GenBank/DDBJ databases">
        <authorList>
            <person name="Feng T."/>
        </authorList>
    </citation>
    <scope>NUCLEOTIDE SEQUENCE [LARGE SCALE GENOMIC DNA]</scope>
    <source>
        <strain evidence="4">S27</strain>
    </source>
</reference>
<organism evidence="3 4">
    <name type="scientific">Paraburkholderia lacunae</name>
    <dbReference type="NCBI Taxonomy" id="2211104"/>
    <lineage>
        <taxon>Bacteria</taxon>
        <taxon>Pseudomonadati</taxon>
        <taxon>Pseudomonadota</taxon>
        <taxon>Betaproteobacteria</taxon>
        <taxon>Burkholderiales</taxon>
        <taxon>Burkholderiaceae</taxon>
        <taxon>Paraburkholderia</taxon>
    </lineage>
</organism>
<dbReference type="InterPro" id="IPR050879">
    <property type="entry name" value="Acyltransferase_3"/>
</dbReference>
<feature type="domain" description="Acyltransferase 3" evidence="2">
    <location>
        <begin position="10"/>
        <end position="353"/>
    </location>
</feature>
<evidence type="ECO:0000313" key="3">
    <source>
        <dbReference type="EMBL" id="RDK00808.1"/>
    </source>
</evidence>
<feature type="transmembrane region" description="Helical" evidence="1">
    <location>
        <begin position="268"/>
        <end position="286"/>
    </location>
</feature>
<dbReference type="GO" id="GO:0016020">
    <property type="term" value="C:membrane"/>
    <property type="evidence" value="ECO:0007669"/>
    <property type="project" value="TreeGrafter"/>
</dbReference>
<name>A0A370N5Q0_9BURK</name>
<proteinExistence type="predicted"/>
<feature type="transmembrane region" description="Helical" evidence="1">
    <location>
        <begin position="239"/>
        <end position="262"/>
    </location>
</feature>
<dbReference type="PANTHER" id="PTHR23028">
    <property type="entry name" value="ACETYLTRANSFERASE"/>
    <property type="match status" value="1"/>
</dbReference>
<feature type="transmembrane region" description="Helical" evidence="1">
    <location>
        <begin position="146"/>
        <end position="166"/>
    </location>
</feature>
<keyword evidence="1" id="KW-0472">Membrane</keyword>
<feature type="transmembrane region" description="Helical" evidence="1">
    <location>
        <begin position="9"/>
        <end position="28"/>
    </location>
</feature>
<accession>A0A370N5Q0</accession>
<keyword evidence="3" id="KW-0012">Acyltransferase</keyword>
<evidence type="ECO:0000256" key="1">
    <source>
        <dbReference type="SAM" id="Phobius"/>
    </source>
</evidence>
<protein>
    <submittedName>
        <fullName evidence="3">Acyltransferase</fullName>
    </submittedName>
</protein>
<dbReference type="InterPro" id="IPR002656">
    <property type="entry name" value="Acyl_transf_3_dom"/>
</dbReference>
<evidence type="ECO:0000313" key="4">
    <source>
        <dbReference type="Proteomes" id="UP000254875"/>
    </source>
</evidence>
<dbReference type="GO" id="GO:0000271">
    <property type="term" value="P:polysaccharide biosynthetic process"/>
    <property type="evidence" value="ECO:0007669"/>
    <property type="project" value="TreeGrafter"/>
</dbReference>
<evidence type="ECO:0000259" key="2">
    <source>
        <dbReference type="Pfam" id="PF01757"/>
    </source>
</evidence>
<sequence>MSVDQRKRLVALDIGRALAILGVVAAHLFPWVPELPYWLWLLAKSGQYGVQLFFVISAFTICKTLSDDKNKCPDNSTLIRRFYLKRFARIAPLYYIGIAVYGLLDPAAARISHAHVLSEHSFWDVLKNVAFVHEFFPTAINSVVPGGWSIGVEMAFYVVAPALFLIGATRQRMLLTTATVLVASYGAILIDQHNSGSRFIVNSSFLYYWPPTQFPCFALGILAWSYFKNRFLHERANLKLMAVAGFGTVVGYAALLATGVGLNLSHAIAPFVAAATGASLLLLLAASPEALKNSKIIRGVGKMSYGIYIWHFFGILCFRLISKILGDHIQIISPVVVFIFGIMFVVAVAYALAAFTDRFIEKPVSRWVSGKLQRDPVHHSINLAPSPRQTADISR</sequence>
<feature type="transmembrane region" description="Helical" evidence="1">
    <location>
        <begin position="205"/>
        <end position="227"/>
    </location>
</feature>
<keyword evidence="1" id="KW-0812">Transmembrane</keyword>
<dbReference type="Pfam" id="PF01757">
    <property type="entry name" value="Acyl_transf_3"/>
    <property type="match status" value="1"/>
</dbReference>
<feature type="transmembrane region" description="Helical" evidence="1">
    <location>
        <begin position="48"/>
        <end position="66"/>
    </location>
</feature>
<dbReference type="GO" id="GO:0016747">
    <property type="term" value="F:acyltransferase activity, transferring groups other than amino-acyl groups"/>
    <property type="evidence" value="ECO:0007669"/>
    <property type="project" value="InterPro"/>
</dbReference>
<feature type="transmembrane region" description="Helical" evidence="1">
    <location>
        <begin position="307"/>
        <end position="325"/>
    </location>
</feature>
<dbReference type="EMBL" id="QHKS01000013">
    <property type="protein sequence ID" value="RDK00808.1"/>
    <property type="molecule type" value="Genomic_DNA"/>
</dbReference>
<dbReference type="AlphaFoldDB" id="A0A370N5Q0"/>
<keyword evidence="3" id="KW-0808">Transferase</keyword>
<feature type="transmembrane region" description="Helical" evidence="1">
    <location>
        <begin position="173"/>
        <end position="190"/>
    </location>
</feature>
<gene>
    <name evidence="3" type="ORF">DLM46_20885</name>
</gene>
<dbReference type="PANTHER" id="PTHR23028:SF53">
    <property type="entry name" value="ACYL_TRANSF_3 DOMAIN-CONTAINING PROTEIN"/>
    <property type="match status" value="1"/>
</dbReference>
<dbReference type="Proteomes" id="UP000254875">
    <property type="component" value="Unassembled WGS sequence"/>
</dbReference>
<keyword evidence="1" id="KW-1133">Transmembrane helix</keyword>
<dbReference type="OrthoDB" id="9814807at2"/>
<feature type="transmembrane region" description="Helical" evidence="1">
    <location>
        <begin position="87"/>
        <end position="104"/>
    </location>
</feature>
<comment type="caution">
    <text evidence="3">The sequence shown here is derived from an EMBL/GenBank/DDBJ whole genome shotgun (WGS) entry which is preliminary data.</text>
</comment>
<feature type="transmembrane region" description="Helical" evidence="1">
    <location>
        <begin position="331"/>
        <end position="353"/>
    </location>
</feature>
<keyword evidence="4" id="KW-1185">Reference proteome</keyword>